<evidence type="ECO:0000256" key="9">
    <source>
        <dbReference type="ARBA" id="ARBA00023315"/>
    </source>
</evidence>
<evidence type="ECO:0000256" key="10">
    <source>
        <dbReference type="ARBA" id="ARBA00049486"/>
    </source>
</evidence>
<dbReference type="GO" id="GO:0005737">
    <property type="term" value="C:cytoplasm"/>
    <property type="evidence" value="ECO:0007669"/>
    <property type="project" value="InterPro"/>
</dbReference>
<keyword evidence="6" id="KW-0808">Transferase</keyword>
<dbReference type="InterPro" id="IPR042122">
    <property type="entry name" value="Ser_AcTrfase_N_sf"/>
</dbReference>
<keyword evidence="8" id="KW-0198">Cysteine biosynthesis</keyword>
<dbReference type="InterPro" id="IPR010493">
    <property type="entry name" value="Ser_AcTrfase_N"/>
</dbReference>
<keyword evidence="7" id="KW-0677">Repeat</keyword>
<dbReference type="InterPro" id="IPR001451">
    <property type="entry name" value="Hexapep"/>
</dbReference>
<keyword evidence="5" id="KW-0028">Amino-acid biosynthesis</keyword>
<comment type="catalytic activity">
    <reaction evidence="10">
        <text>L-serine + acetyl-CoA = O-acetyl-L-serine + CoA</text>
        <dbReference type="Rhea" id="RHEA:24560"/>
        <dbReference type="ChEBI" id="CHEBI:33384"/>
        <dbReference type="ChEBI" id="CHEBI:57287"/>
        <dbReference type="ChEBI" id="CHEBI:57288"/>
        <dbReference type="ChEBI" id="CHEBI:58340"/>
        <dbReference type="EC" id="2.3.1.30"/>
    </reaction>
</comment>
<comment type="similarity">
    <text evidence="2">Belongs to the transferase hexapeptide repeat family.</text>
</comment>
<dbReference type="SUPFAM" id="SSF51161">
    <property type="entry name" value="Trimeric LpxA-like enzymes"/>
    <property type="match status" value="1"/>
</dbReference>
<name>A0AAN1XSG1_UNVUL</name>
<dbReference type="InterPro" id="IPR018357">
    <property type="entry name" value="Hexapep_transf_CS"/>
</dbReference>
<reference evidence="12 13" key="1">
    <citation type="journal article" date="2022" name="ISME Commun">
        <title>Vulcanimicrobium alpinus gen. nov. sp. nov., the first cultivated representative of the candidate phylum 'Eremiobacterota', is a metabolically versatile aerobic anoxygenic phototroph.</title>
        <authorList>
            <person name="Yabe S."/>
            <person name="Muto K."/>
            <person name="Abe K."/>
            <person name="Yokota A."/>
            <person name="Staudigel H."/>
            <person name="Tebo B.M."/>
        </authorList>
    </citation>
    <scope>NUCLEOTIDE SEQUENCE [LARGE SCALE GENOMIC DNA]</scope>
    <source>
        <strain evidence="12 13">WC8-2</strain>
    </source>
</reference>
<evidence type="ECO:0000313" key="13">
    <source>
        <dbReference type="Proteomes" id="UP001317532"/>
    </source>
</evidence>
<dbReference type="EMBL" id="AP025523">
    <property type="protein sequence ID" value="BDE05000.1"/>
    <property type="molecule type" value="Genomic_DNA"/>
</dbReference>
<evidence type="ECO:0000256" key="6">
    <source>
        <dbReference type="ARBA" id="ARBA00022679"/>
    </source>
</evidence>
<dbReference type="FunFam" id="2.160.10.10:FF:000002">
    <property type="entry name" value="Serine acetyltransferase"/>
    <property type="match status" value="1"/>
</dbReference>
<keyword evidence="13" id="KW-1185">Reference proteome</keyword>
<protein>
    <recommendedName>
        <fullName evidence="4">Serine acetyltransferase</fullName>
        <ecNumber evidence="3">2.3.1.30</ecNumber>
    </recommendedName>
</protein>
<dbReference type="GO" id="GO:0009001">
    <property type="term" value="F:serine O-acetyltransferase activity"/>
    <property type="evidence" value="ECO:0007669"/>
    <property type="project" value="UniProtKB-EC"/>
</dbReference>
<organism evidence="12 13">
    <name type="scientific">Vulcanimicrobium alpinum</name>
    <dbReference type="NCBI Taxonomy" id="3016050"/>
    <lineage>
        <taxon>Bacteria</taxon>
        <taxon>Bacillati</taxon>
        <taxon>Vulcanimicrobiota</taxon>
        <taxon>Vulcanimicrobiia</taxon>
        <taxon>Vulcanimicrobiales</taxon>
        <taxon>Vulcanimicrobiaceae</taxon>
        <taxon>Vulcanimicrobium</taxon>
    </lineage>
</organism>
<dbReference type="Pfam" id="PF00132">
    <property type="entry name" value="Hexapep"/>
    <property type="match status" value="1"/>
</dbReference>
<dbReference type="InterPro" id="IPR005881">
    <property type="entry name" value="Ser_O-AcTrfase"/>
</dbReference>
<dbReference type="SMART" id="SM00971">
    <property type="entry name" value="SATase_N"/>
    <property type="match status" value="1"/>
</dbReference>
<sequence length="278" mass="28875">MSLQISQPPEADAADLVKRLWTILRDDARRIQGGEPVLVALLQRTIAGRSSFADSLAHVLAGKLAGAGVDEAALLQVAAGAMRDDPSIALNAAADLCANLERDPAYRDAVTPFLYAKGFHALEWQRVAHALWNAGSADLATFIEGRVNDVFAVDIHPAARIGRGVFIDHATGVVIGETAVVGDDVSMLHGVTLGGTGKQRGDRHPKIGRGVLLGAGSTVLGNITVGEGAKVAAGSVVIRPVPPWTTVAGVPADVVGHSSAGEHPGQTMDQAFVLDFQI</sequence>
<feature type="domain" description="Serine acetyltransferase N-terminal" evidence="11">
    <location>
        <begin position="20"/>
        <end position="124"/>
    </location>
</feature>
<dbReference type="AlphaFoldDB" id="A0AAN1XSG1"/>
<evidence type="ECO:0000256" key="2">
    <source>
        <dbReference type="ARBA" id="ARBA00007274"/>
    </source>
</evidence>
<dbReference type="Gene3D" id="1.10.3130.10">
    <property type="entry name" value="serine acetyltransferase, domain 1"/>
    <property type="match status" value="1"/>
</dbReference>
<evidence type="ECO:0000259" key="11">
    <source>
        <dbReference type="SMART" id="SM00971"/>
    </source>
</evidence>
<dbReference type="GO" id="GO:0006535">
    <property type="term" value="P:cysteine biosynthetic process from serine"/>
    <property type="evidence" value="ECO:0007669"/>
    <property type="project" value="InterPro"/>
</dbReference>
<dbReference type="EC" id="2.3.1.30" evidence="3"/>
<evidence type="ECO:0000256" key="1">
    <source>
        <dbReference type="ARBA" id="ARBA00004876"/>
    </source>
</evidence>
<dbReference type="Gene3D" id="2.160.10.10">
    <property type="entry name" value="Hexapeptide repeat proteins"/>
    <property type="match status" value="1"/>
</dbReference>
<evidence type="ECO:0000256" key="8">
    <source>
        <dbReference type="ARBA" id="ARBA00023192"/>
    </source>
</evidence>
<evidence type="ECO:0000313" key="12">
    <source>
        <dbReference type="EMBL" id="BDE05000.1"/>
    </source>
</evidence>
<evidence type="ECO:0000256" key="3">
    <source>
        <dbReference type="ARBA" id="ARBA00013266"/>
    </source>
</evidence>
<comment type="pathway">
    <text evidence="1">Amino-acid biosynthesis; L-cysteine biosynthesis; L-cysteine from L-serine: step 1/2.</text>
</comment>
<dbReference type="InterPro" id="IPR011004">
    <property type="entry name" value="Trimer_LpxA-like_sf"/>
</dbReference>
<dbReference type="PROSITE" id="PS00101">
    <property type="entry name" value="HEXAPEP_TRANSFERASES"/>
    <property type="match status" value="1"/>
</dbReference>
<evidence type="ECO:0000256" key="5">
    <source>
        <dbReference type="ARBA" id="ARBA00022605"/>
    </source>
</evidence>
<dbReference type="InterPro" id="IPR045304">
    <property type="entry name" value="LbH_SAT"/>
</dbReference>
<dbReference type="PANTHER" id="PTHR42811">
    <property type="entry name" value="SERINE ACETYLTRANSFERASE"/>
    <property type="match status" value="1"/>
</dbReference>
<keyword evidence="9" id="KW-0012">Acyltransferase</keyword>
<dbReference type="NCBIfam" id="TIGR01172">
    <property type="entry name" value="cysE"/>
    <property type="match status" value="1"/>
</dbReference>
<proteinExistence type="inferred from homology"/>
<evidence type="ECO:0000256" key="4">
    <source>
        <dbReference type="ARBA" id="ARBA00018522"/>
    </source>
</evidence>
<dbReference type="Proteomes" id="UP001317532">
    <property type="component" value="Chromosome"/>
</dbReference>
<dbReference type="KEGG" id="vab:WPS_02760"/>
<dbReference type="CDD" id="cd03354">
    <property type="entry name" value="LbH_SAT"/>
    <property type="match status" value="1"/>
</dbReference>
<accession>A0AAN1XSG1</accession>
<dbReference type="InterPro" id="IPR053376">
    <property type="entry name" value="Serine_acetyltransferase"/>
</dbReference>
<dbReference type="NCBIfam" id="NF041874">
    <property type="entry name" value="EPS_EpsC"/>
    <property type="match status" value="1"/>
</dbReference>
<evidence type="ECO:0000256" key="7">
    <source>
        <dbReference type="ARBA" id="ARBA00022737"/>
    </source>
</evidence>
<gene>
    <name evidence="12" type="ORF">WPS_02760</name>
</gene>
<dbReference type="Pfam" id="PF06426">
    <property type="entry name" value="SATase_N"/>
    <property type="match status" value="1"/>
</dbReference>
<dbReference type="RefSeq" id="WP_317996072.1">
    <property type="nucleotide sequence ID" value="NZ_AP025523.1"/>
</dbReference>